<evidence type="ECO:0000313" key="2">
    <source>
        <dbReference type="EMBL" id="SAK90670.1"/>
    </source>
</evidence>
<comment type="caution">
    <text evidence="2">The sequence shown here is derived from an EMBL/GenBank/DDBJ whole genome shotgun (WGS) entry which is preliminary data.</text>
</comment>
<gene>
    <name evidence="2" type="ORF">AWB78_04853</name>
</gene>
<feature type="compositionally biased region" description="Polar residues" evidence="1">
    <location>
        <begin position="127"/>
        <end position="136"/>
    </location>
</feature>
<dbReference type="Proteomes" id="UP000071859">
    <property type="component" value="Unassembled WGS sequence"/>
</dbReference>
<evidence type="ECO:0000313" key="3">
    <source>
        <dbReference type="Proteomes" id="UP000071859"/>
    </source>
</evidence>
<name>A0A158D8H8_9BURK</name>
<feature type="compositionally biased region" description="Polar residues" evidence="1">
    <location>
        <begin position="14"/>
        <end position="28"/>
    </location>
</feature>
<dbReference type="AlphaFoldDB" id="A0A158D8H8"/>
<evidence type="ECO:0000256" key="1">
    <source>
        <dbReference type="SAM" id="MobiDB-lite"/>
    </source>
</evidence>
<reference evidence="2" key="1">
    <citation type="submission" date="2016-01" db="EMBL/GenBank/DDBJ databases">
        <authorList>
            <person name="Peeters C."/>
        </authorList>
    </citation>
    <scope>NUCLEOTIDE SEQUENCE</scope>
    <source>
        <strain evidence="2">LMG 29321</strain>
    </source>
</reference>
<feature type="region of interest" description="Disordered" evidence="1">
    <location>
        <begin position="111"/>
        <end position="158"/>
    </location>
</feature>
<protein>
    <submittedName>
        <fullName evidence="2">Cell surface protein</fullName>
    </submittedName>
</protein>
<accession>A0A158D8H8</accession>
<feature type="region of interest" description="Disordered" evidence="1">
    <location>
        <begin position="14"/>
        <end position="50"/>
    </location>
</feature>
<proteinExistence type="predicted"/>
<dbReference type="OrthoDB" id="5666689at2"/>
<organism evidence="2 3">
    <name type="scientific">Caballeronia calidae</name>
    <dbReference type="NCBI Taxonomy" id="1777139"/>
    <lineage>
        <taxon>Bacteria</taxon>
        <taxon>Pseudomonadati</taxon>
        <taxon>Pseudomonadota</taxon>
        <taxon>Betaproteobacteria</taxon>
        <taxon>Burkholderiales</taxon>
        <taxon>Burkholderiaceae</taxon>
        <taxon>Caballeronia</taxon>
    </lineage>
</organism>
<dbReference type="EMBL" id="FCOX02000028">
    <property type="protein sequence ID" value="SAK90670.1"/>
    <property type="molecule type" value="Genomic_DNA"/>
</dbReference>
<keyword evidence="3" id="KW-1185">Reference proteome</keyword>
<sequence length="634" mass="63225">MIGGDLNIASVQDTSHSVAHQGSQSAGVSISQGGGSASFSSQHGDAHGDYAGVEEQSGIHAGAGGFDINVKGNTDLKGGVIASDADPTKNSLTTGTLTFSDITNNSNYSASSSGFSAGGSTGAPNSAKANGVTSLSDGGGVAPMISQHDSGNETATTKSAIGAGTITITDTDRQAQDVASLNRDTTDLNGQVSKLPDLANLLNQQASTQQAAAIVAQTVATQIGNYADSKQREAEASGDQATADKWQEGGEYRIAMHIAGGAAIAGLGGGNVAAGAAGAGISAAAAGKLNDLSHDIAASSPTGNADADKALGQIVSNVIAAGAGAAVGGSTGAMTAANADLYNRQLHPDEYAKAEKYAKAVAEQLGISESEAEGRIVAEMMRNSDQQTAQASGGVHDYEVRSIVGCGNLNCDGYKNDPNYANHDYNSQYIADNQASNLMGRTQLDTGKTYDQLVKSNYDKDPYGNTIARTGATILAGSVTGGAAAGTLLADMAAAWSTGTAFTYMGDAVSYQSGLSRDQPSYQNAATAGAVAAGLAPFGLPLNTLGTSTAGKAVVSFYNALLAGTGAFGTTAITNPSSSPDLSAGIGIGTGITGSFAQNLVPGPTGTTLGYLFQIVPGPMQAAIENSRNAGGKK</sequence>